<feature type="region of interest" description="Disordered" evidence="1">
    <location>
        <begin position="29"/>
        <end position="171"/>
    </location>
</feature>
<proteinExistence type="predicted"/>
<evidence type="ECO:0000313" key="2">
    <source>
        <dbReference type="EMBL" id="RSL30833.1"/>
    </source>
</evidence>
<dbReference type="EMBL" id="RBVX01000031">
    <property type="protein sequence ID" value="RSL30833.1"/>
    <property type="molecule type" value="Genomic_DNA"/>
</dbReference>
<keyword evidence="3" id="KW-1185">Reference proteome</keyword>
<dbReference type="Gene3D" id="1.20.120.20">
    <property type="entry name" value="Apolipoprotein"/>
    <property type="match status" value="1"/>
</dbReference>
<dbReference type="RefSeq" id="WP_125559802.1">
    <property type="nucleotide sequence ID" value="NZ_RBVX01000031.1"/>
</dbReference>
<evidence type="ECO:0000256" key="1">
    <source>
        <dbReference type="SAM" id="MobiDB-lite"/>
    </source>
</evidence>
<dbReference type="Proteomes" id="UP000275076">
    <property type="component" value="Unassembled WGS sequence"/>
</dbReference>
<reference evidence="2 3" key="1">
    <citation type="submission" date="2018-10" db="EMBL/GenBank/DDBJ databases">
        <title>Draft genome sequence of Bacillus salarius IM0101, isolated from a hypersaline soil in Inner Mongolia, China.</title>
        <authorList>
            <person name="Yamprayoonswat W."/>
            <person name="Boonvisut S."/>
            <person name="Jumpathong W."/>
            <person name="Sittihan S."/>
            <person name="Ruangsuj P."/>
            <person name="Wanthongcharoen S."/>
            <person name="Thongpramul N."/>
            <person name="Pimmason S."/>
            <person name="Yu B."/>
            <person name="Yasawong M."/>
        </authorList>
    </citation>
    <scope>NUCLEOTIDE SEQUENCE [LARGE SCALE GENOMIC DNA]</scope>
    <source>
        <strain evidence="2 3">IM0101</strain>
    </source>
</reference>
<feature type="compositionally biased region" description="Basic and acidic residues" evidence="1">
    <location>
        <begin position="112"/>
        <end position="126"/>
    </location>
</feature>
<feature type="compositionally biased region" description="Basic and acidic residues" evidence="1">
    <location>
        <begin position="133"/>
        <end position="148"/>
    </location>
</feature>
<organism evidence="2 3">
    <name type="scientific">Salibacterium salarium</name>
    <dbReference type="NCBI Taxonomy" id="284579"/>
    <lineage>
        <taxon>Bacteria</taxon>
        <taxon>Bacillati</taxon>
        <taxon>Bacillota</taxon>
        <taxon>Bacilli</taxon>
        <taxon>Bacillales</taxon>
        <taxon>Bacillaceae</taxon>
    </lineage>
</organism>
<name>A0A3R9QI01_9BACI</name>
<accession>A0A3R9QI01</accession>
<dbReference type="AlphaFoldDB" id="A0A3R9QI01"/>
<gene>
    <name evidence="2" type="ORF">D7Z54_23870</name>
</gene>
<sequence length="541" mass="56854">MKNVCQKIILILIAFVLTVSPVSIMFAEEESEDIPPPDPGLNEADEWNDRQPGDNSEGSSPNQTEPPASDGTGIQENQDNTSSGESGENTDDHSNSNESNKGENSEASSPNKDAENGENSRTDNENKAGNQDKGNEKDENSTGTKEDKEINDEADNQWESTPYGWNEDGYPNHVLNPNLILEKDYLYSGENKKEAGSNTDEDSLGFHSPEDVLKGVSKAGQGGSEFVIEMDKAITPDASINKTAAGRSYLNMTIGAVAPAFSDDVGGVVDGADYLSSSYLTGKEWNQFRTGKEFRMFTPRTVNPKNPFQKAKDFVSKSWDNASKFTKALKIGGGFLGAVSTGLEVNGLVDAFQEGDGLGIAEHSFGTIGSIAGTIAPFTGPAAPAVGAIYVVCTGISLAIRYRKQIGEALNWTRDKYGDLAEWSYDKAGQFTETAANAVGNVGEKAANAVGNGVKGAGEAASNAIDKVGSVASNINPPVVGEGLDQAASSVAEGTEKVSEAAGDAIQKTGETISNGVKSAGEKAGNAIKDLGKGFNNFVSP</sequence>
<feature type="compositionally biased region" description="Basic and acidic residues" evidence="1">
    <location>
        <begin position="90"/>
        <end position="104"/>
    </location>
</feature>
<comment type="caution">
    <text evidence="2">The sequence shown here is derived from an EMBL/GenBank/DDBJ whole genome shotgun (WGS) entry which is preliminary data.</text>
</comment>
<protein>
    <submittedName>
        <fullName evidence="2">Uncharacterized protein</fullName>
    </submittedName>
</protein>
<feature type="compositionally biased region" description="Polar residues" evidence="1">
    <location>
        <begin position="53"/>
        <end position="87"/>
    </location>
</feature>
<evidence type="ECO:0000313" key="3">
    <source>
        <dbReference type="Proteomes" id="UP000275076"/>
    </source>
</evidence>